<evidence type="ECO:0000313" key="11">
    <source>
        <dbReference type="EMBL" id="KAF4368296.1"/>
    </source>
</evidence>
<dbReference type="GO" id="GO:0005634">
    <property type="term" value="C:nucleus"/>
    <property type="evidence" value="ECO:0007669"/>
    <property type="project" value="UniProtKB-SubCell"/>
</dbReference>
<dbReference type="SUPFAM" id="SSF49354">
    <property type="entry name" value="PapD-like"/>
    <property type="match status" value="1"/>
</dbReference>
<dbReference type="GO" id="GO:0030527">
    <property type="term" value="F:structural constituent of chromatin"/>
    <property type="evidence" value="ECO:0007669"/>
    <property type="project" value="InterPro"/>
</dbReference>
<keyword evidence="12" id="KW-1185">Reference proteome</keyword>
<dbReference type="PROSITE" id="PS50088">
    <property type="entry name" value="ANK_REPEAT"/>
    <property type="match status" value="5"/>
</dbReference>
<dbReference type="GO" id="GO:0000786">
    <property type="term" value="C:nucleosome"/>
    <property type="evidence" value="ECO:0007669"/>
    <property type="project" value="UniProtKB-KW"/>
</dbReference>
<dbReference type="SMART" id="SM00414">
    <property type="entry name" value="H2A"/>
    <property type="match status" value="2"/>
</dbReference>
<dbReference type="PRINTS" id="PR00620">
    <property type="entry name" value="HISTONEH2A"/>
</dbReference>
<keyword evidence="4" id="KW-0158">Chromosome</keyword>
<feature type="repeat" description="ANK" evidence="8">
    <location>
        <begin position="257"/>
        <end position="289"/>
    </location>
</feature>
<dbReference type="FunFam" id="1.10.20.10:FF:000009">
    <property type="entry name" value="Histone H2A"/>
    <property type="match status" value="2"/>
</dbReference>
<sequence length="828" mass="89755">MDRLVKPDVKEVELSFKNGQKCSTVFRLTNLMHTMSVAVSLTTTNPSVFSFSQPFSVIPPLSSSSYTLQSQPFDQPPLCTSLTDDLITVRSAMLPTGKADQEDFRRLFSVPGRHVFKDAFIPISFVGPQVVEFLITHHDKIPELSSYMGKAISGCTESQITNSLKLAINSENPDLVSALIDAGAKVNGKDSEGRSLLTAAVKARTVDVMKVLIASGCRFDISVDRILHDAAAMNRADMIEILCKSMGNLGVNSSDTDGWTPMHEAAARGHVEALRSLLSAGGNAEIRDSRGWTPLHCASSEGHYEVVECLLERSNAKYVVDRDGRTAFALAADNGHTELLAPLHLNDALHRAARLGDVNGLKSCLAEGANVNVRDQNGWTALHRAAFKGDIESARALISHGAQVDALDDAGYTPLQCAVEAGKAAISMLLMASGARANTKVLPVVLNLDLFKNQPSFVGIYTKAPFGKVRRKGERKSERKLWFVGFHLGKRLRFLIYKYQTISNGYIHNPNSLFAPFHFQPRVPEQRIPNLRIYSMDSTAAATTKKGGRGKPKANKSVSRSSKAGLQFPVGRIARFLKKGRYAQRVGSGSPVYLSAVLEYLAAELLELAGNAARDNKKSRIIPRHIQLAVRNDEELSKLLGAVTIANGGVLPNIHQTLLPKKVGKGKDEIGSASQEVYLYFDPDSKTLKMSTAATTKGGRGKPKSSKSVSRSSKAGLQFPVGRIARFLKNGKYAERVGAGAPVYLSAVLEYLAAEVLELAGNAARDNKKNRIVPRHIQLAVRNDEELSKLLGTVTIANGGVLPNIHQTLLPKKVGKGKGEFGSASQEF</sequence>
<feature type="repeat" description="ANK" evidence="8">
    <location>
        <begin position="410"/>
        <end position="442"/>
    </location>
</feature>
<evidence type="ECO:0000256" key="9">
    <source>
        <dbReference type="SAM" id="MobiDB-lite"/>
    </source>
</evidence>
<evidence type="ECO:0000256" key="2">
    <source>
        <dbReference type="ARBA" id="ARBA00004286"/>
    </source>
</evidence>
<evidence type="ECO:0000259" key="10">
    <source>
        <dbReference type="PROSITE" id="PS50202"/>
    </source>
</evidence>
<evidence type="ECO:0000256" key="4">
    <source>
        <dbReference type="ARBA" id="ARBA00022454"/>
    </source>
</evidence>
<dbReference type="InterPro" id="IPR036770">
    <property type="entry name" value="Ankyrin_rpt-contain_sf"/>
</dbReference>
<dbReference type="PROSITE" id="PS00046">
    <property type="entry name" value="HISTONE_H2A"/>
    <property type="match status" value="2"/>
</dbReference>
<dbReference type="InterPro" id="IPR013783">
    <property type="entry name" value="Ig-like_fold"/>
</dbReference>
<dbReference type="Pfam" id="PF12796">
    <property type="entry name" value="Ank_2"/>
    <property type="match status" value="2"/>
</dbReference>
<keyword evidence="5" id="KW-0238">DNA-binding</keyword>
<dbReference type="PROSITE" id="PS50297">
    <property type="entry name" value="ANK_REP_REGION"/>
    <property type="match status" value="4"/>
</dbReference>
<dbReference type="Gene3D" id="1.10.20.10">
    <property type="entry name" value="Histone, subunit A"/>
    <property type="match status" value="2"/>
</dbReference>
<dbReference type="Pfam" id="PF00125">
    <property type="entry name" value="Histone"/>
    <property type="match status" value="2"/>
</dbReference>
<dbReference type="Pfam" id="PF16211">
    <property type="entry name" value="Histone_H2A_C"/>
    <property type="match status" value="2"/>
</dbReference>
<dbReference type="SMART" id="SM00248">
    <property type="entry name" value="ANK"/>
    <property type="match status" value="8"/>
</dbReference>
<dbReference type="InterPro" id="IPR007125">
    <property type="entry name" value="H2A/H2B/H3"/>
</dbReference>
<dbReference type="SUPFAM" id="SSF47113">
    <property type="entry name" value="Histone-fold"/>
    <property type="match status" value="2"/>
</dbReference>
<feature type="repeat" description="ANK" evidence="8">
    <location>
        <begin position="377"/>
        <end position="409"/>
    </location>
</feature>
<name>A0A7J6FC78_CANSA</name>
<dbReference type="Gene3D" id="2.60.40.10">
    <property type="entry name" value="Immunoglobulins"/>
    <property type="match status" value="1"/>
</dbReference>
<dbReference type="InterPro" id="IPR002119">
    <property type="entry name" value="Histone_H2A"/>
</dbReference>
<dbReference type="InterPro" id="IPR008962">
    <property type="entry name" value="PapD-like_sf"/>
</dbReference>
<dbReference type="PRINTS" id="PR01415">
    <property type="entry name" value="ANKYRIN"/>
</dbReference>
<evidence type="ECO:0000256" key="7">
    <source>
        <dbReference type="ARBA" id="ARBA00023269"/>
    </source>
</evidence>
<keyword evidence="8" id="KW-0040">ANK repeat</keyword>
<feature type="domain" description="MSP" evidence="10">
    <location>
        <begin position="2"/>
        <end position="126"/>
    </location>
</feature>
<dbReference type="InterPro" id="IPR000535">
    <property type="entry name" value="MSP_dom"/>
</dbReference>
<comment type="subcellular location">
    <subcellularLocation>
        <location evidence="2">Chromosome</location>
    </subcellularLocation>
    <subcellularLocation>
        <location evidence="1">Nucleus</location>
    </subcellularLocation>
</comment>
<feature type="region of interest" description="Disordered" evidence="9">
    <location>
        <begin position="692"/>
        <end position="714"/>
    </location>
</feature>
<dbReference type="InterPro" id="IPR002110">
    <property type="entry name" value="Ankyrin_rpt"/>
</dbReference>
<dbReference type="InterPro" id="IPR032454">
    <property type="entry name" value="Histone_H2A_C"/>
</dbReference>
<evidence type="ECO:0000256" key="1">
    <source>
        <dbReference type="ARBA" id="ARBA00004123"/>
    </source>
</evidence>
<feature type="repeat" description="ANK" evidence="8">
    <location>
        <begin position="344"/>
        <end position="376"/>
    </location>
</feature>
<dbReference type="GO" id="GO:0003677">
    <property type="term" value="F:DNA binding"/>
    <property type="evidence" value="ECO:0007669"/>
    <property type="project" value="UniProtKB-KW"/>
</dbReference>
<comment type="caution">
    <text evidence="11">The sequence shown here is derived from an EMBL/GenBank/DDBJ whole genome shotgun (WGS) entry which is preliminary data.</text>
</comment>
<comment type="similarity">
    <text evidence="3">Belongs to the histone H2A family.</text>
</comment>
<dbReference type="SUPFAM" id="SSF48403">
    <property type="entry name" value="Ankyrin repeat"/>
    <property type="match status" value="1"/>
</dbReference>
<protein>
    <recommendedName>
        <fullName evidence="10">MSP domain-containing protein</fullName>
    </recommendedName>
</protein>
<dbReference type="GO" id="GO:0046982">
    <property type="term" value="F:protein heterodimerization activity"/>
    <property type="evidence" value="ECO:0007669"/>
    <property type="project" value="InterPro"/>
</dbReference>
<feature type="repeat" description="ANK" evidence="8">
    <location>
        <begin position="290"/>
        <end position="322"/>
    </location>
</feature>
<dbReference type="EMBL" id="JAATIQ010000235">
    <property type="protein sequence ID" value="KAF4368296.1"/>
    <property type="molecule type" value="Genomic_DNA"/>
</dbReference>
<dbReference type="PROSITE" id="PS50202">
    <property type="entry name" value="MSP"/>
    <property type="match status" value="1"/>
</dbReference>
<accession>A0A7J6FC78</accession>
<dbReference type="PANTHER" id="PTHR23430">
    <property type="entry name" value="HISTONE H2A"/>
    <property type="match status" value="1"/>
</dbReference>
<dbReference type="Proteomes" id="UP000583929">
    <property type="component" value="Unassembled WGS sequence"/>
</dbReference>
<proteinExistence type="inferred from homology"/>
<organism evidence="11 12">
    <name type="scientific">Cannabis sativa</name>
    <name type="common">Hemp</name>
    <name type="synonym">Marijuana</name>
    <dbReference type="NCBI Taxonomy" id="3483"/>
    <lineage>
        <taxon>Eukaryota</taxon>
        <taxon>Viridiplantae</taxon>
        <taxon>Streptophyta</taxon>
        <taxon>Embryophyta</taxon>
        <taxon>Tracheophyta</taxon>
        <taxon>Spermatophyta</taxon>
        <taxon>Magnoliopsida</taxon>
        <taxon>eudicotyledons</taxon>
        <taxon>Gunneridae</taxon>
        <taxon>Pentapetalae</taxon>
        <taxon>rosids</taxon>
        <taxon>fabids</taxon>
        <taxon>Rosales</taxon>
        <taxon>Cannabaceae</taxon>
        <taxon>Cannabis</taxon>
    </lineage>
</organism>
<feature type="region of interest" description="Disordered" evidence="9">
    <location>
        <begin position="541"/>
        <end position="562"/>
    </location>
</feature>
<evidence type="ECO:0000313" key="12">
    <source>
        <dbReference type="Proteomes" id="UP000583929"/>
    </source>
</evidence>
<evidence type="ECO:0000256" key="3">
    <source>
        <dbReference type="ARBA" id="ARBA00010691"/>
    </source>
</evidence>
<evidence type="ECO:0000256" key="5">
    <source>
        <dbReference type="ARBA" id="ARBA00023125"/>
    </source>
</evidence>
<dbReference type="Gene3D" id="1.25.40.20">
    <property type="entry name" value="Ankyrin repeat-containing domain"/>
    <property type="match status" value="4"/>
</dbReference>
<dbReference type="InterPro" id="IPR032458">
    <property type="entry name" value="Histone_H2A_CS"/>
</dbReference>
<reference evidence="11 12" key="1">
    <citation type="journal article" date="2020" name="bioRxiv">
        <title>Sequence and annotation of 42 cannabis genomes reveals extensive copy number variation in cannabinoid synthesis and pathogen resistance genes.</title>
        <authorList>
            <person name="Mckernan K.J."/>
            <person name="Helbert Y."/>
            <person name="Kane L.T."/>
            <person name="Ebling H."/>
            <person name="Zhang L."/>
            <person name="Liu B."/>
            <person name="Eaton Z."/>
            <person name="Mclaughlin S."/>
            <person name="Kingan S."/>
            <person name="Baybayan P."/>
            <person name="Concepcion G."/>
            <person name="Jordan M."/>
            <person name="Riva A."/>
            <person name="Barbazuk W."/>
            <person name="Harkins T."/>
        </authorList>
    </citation>
    <scope>NUCLEOTIDE SEQUENCE [LARGE SCALE GENOMIC DNA]</scope>
    <source>
        <strain evidence="12">cv. Jamaican Lion 4</strain>
        <tissue evidence="11">Leaf</tissue>
    </source>
</reference>
<dbReference type="InterPro" id="IPR009072">
    <property type="entry name" value="Histone-fold"/>
</dbReference>
<dbReference type="AlphaFoldDB" id="A0A7J6FC78"/>
<evidence type="ECO:0000256" key="6">
    <source>
        <dbReference type="ARBA" id="ARBA00023242"/>
    </source>
</evidence>
<gene>
    <name evidence="11" type="ORF">G4B88_008600</name>
</gene>
<evidence type="ECO:0000256" key="8">
    <source>
        <dbReference type="PROSITE-ProRule" id="PRU00023"/>
    </source>
</evidence>
<dbReference type="CDD" id="cd00074">
    <property type="entry name" value="HFD_H2A"/>
    <property type="match status" value="2"/>
</dbReference>
<keyword evidence="6" id="KW-0539">Nucleus</keyword>
<keyword evidence="7" id="KW-0544">Nucleosome core</keyword>